<dbReference type="EMBL" id="UFQS01001937">
    <property type="protein sequence ID" value="SSX12739.1"/>
    <property type="molecule type" value="Genomic_DNA"/>
</dbReference>
<name>A0A336L5S2_CULSO</name>
<dbReference type="VEuPathDB" id="VectorBase:CSON004616"/>
<evidence type="ECO:0000313" key="3">
    <source>
        <dbReference type="EMBL" id="SSX32181.1"/>
    </source>
</evidence>
<organism evidence="2">
    <name type="scientific">Culicoides sonorensis</name>
    <name type="common">Biting midge</name>
    <dbReference type="NCBI Taxonomy" id="179676"/>
    <lineage>
        <taxon>Eukaryota</taxon>
        <taxon>Metazoa</taxon>
        <taxon>Ecdysozoa</taxon>
        <taxon>Arthropoda</taxon>
        <taxon>Hexapoda</taxon>
        <taxon>Insecta</taxon>
        <taxon>Pterygota</taxon>
        <taxon>Neoptera</taxon>
        <taxon>Endopterygota</taxon>
        <taxon>Diptera</taxon>
        <taxon>Nematocera</taxon>
        <taxon>Chironomoidea</taxon>
        <taxon>Ceratopogonidae</taxon>
        <taxon>Ceratopogoninae</taxon>
        <taxon>Culicoides</taxon>
        <taxon>Monoculicoides</taxon>
    </lineage>
</organism>
<evidence type="ECO:0000313" key="2">
    <source>
        <dbReference type="EMBL" id="SSX12739.1"/>
    </source>
</evidence>
<reference evidence="2" key="1">
    <citation type="submission" date="2018-04" db="EMBL/GenBank/DDBJ databases">
        <authorList>
            <person name="Go L.Y."/>
            <person name="Mitchell J.A."/>
        </authorList>
    </citation>
    <scope>NUCLEOTIDE SEQUENCE</scope>
    <source>
        <tissue evidence="2">Whole organism</tissue>
    </source>
</reference>
<protein>
    <submittedName>
        <fullName evidence="2">CSON004616 protein</fullName>
    </submittedName>
</protein>
<evidence type="ECO:0000256" key="1">
    <source>
        <dbReference type="SAM" id="MobiDB-lite"/>
    </source>
</evidence>
<feature type="compositionally biased region" description="Polar residues" evidence="1">
    <location>
        <begin position="271"/>
        <end position="282"/>
    </location>
</feature>
<accession>A0A336L5S2</accession>
<gene>
    <name evidence="2" type="primary">CSON004616</name>
</gene>
<reference evidence="3" key="2">
    <citation type="submission" date="2018-07" db="EMBL/GenBank/DDBJ databases">
        <authorList>
            <person name="Quirk P.G."/>
            <person name="Krulwich T.A."/>
        </authorList>
    </citation>
    <scope>NUCLEOTIDE SEQUENCE</scope>
</reference>
<dbReference type="AlphaFoldDB" id="A0A336L5S2"/>
<feature type="region of interest" description="Disordered" evidence="1">
    <location>
        <begin position="258"/>
        <end position="292"/>
    </location>
</feature>
<feature type="region of interest" description="Disordered" evidence="1">
    <location>
        <begin position="111"/>
        <end position="139"/>
    </location>
</feature>
<proteinExistence type="predicted"/>
<dbReference type="EMBL" id="UFQT01001937">
    <property type="protein sequence ID" value="SSX32181.1"/>
    <property type="molecule type" value="Genomic_DNA"/>
</dbReference>
<feature type="compositionally biased region" description="Low complexity" evidence="1">
    <location>
        <begin position="111"/>
        <end position="130"/>
    </location>
</feature>
<sequence>MQRVVNRLTLQNIYRSSYFMNCISKKMLWTHFLIVLCILPLLTYSVPIETQESSAPLNLADIQLDDEVSDDQSRTKRSGFDIGAVKQNLFSSLSSASAGVVGGLSSSSGKAFSSSSGSGHSDGGSYDSYGPPQSNAHGFDGGDLKRNILNTLFQAVKAISGGIVGIKGQLIKGSGYLVSAKGKLIASSGDQVSSQGHKITHSATLVPAGPSGSGKAQLFSLSSSLSGSSSGSSSGDHGSSGGSGDFLGSLTKLSGASSGALSSKGTDQHSDNNAFTSYDSHGTQGGSYEAPVNTNFNVHTSYVEPSYVPHQSYGAPVSGHSSNYASVH</sequence>